<name>A0AAV7P6J6_PLEWA</name>
<evidence type="ECO:0000256" key="1">
    <source>
        <dbReference type="SAM" id="MobiDB-lite"/>
    </source>
</evidence>
<feature type="compositionally biased region" description="Basic and acidic residues" evidence="1">
    <location>
        <begin position="134"/>
        <end position="143"/>
    </location>
</feature>
<feature type="region of interest" description="Disordered" evidence="1">
    <location>
        <begin position="123"/>
        <end position="143"/>
    </location>
</feature>
<evidence type="ECO:0000313" key="3">
    <source>
        <dbReference type="Proteomes" id="UP001066276"/>
    </source>
</evidence>
<gene>
    <name evidence="2" type="ORF">NDU88_008949</name>
</gene>
<reference evidence="2" key="1">
    <citation type="journal article" date="2022" name="bioRxiv">
        <title>Sequencing and chromosome-scale assembly of the giantPleurodeles waltlgenome.</title>
        <authorList>
            <person name="Brown T."/>
            <person name="Elewa A."/>
            <person name="Iarovenko S."/>
            <person name="Subramanian E."/>
            <person name="Araus A.J."/>
            <person name="Petzold A."/>
            <person name="Susuki M."/>
            <person name="Suzuki K.-i.T."/>
            <person name="Hayashi T."/>
            <person name="Toyoda A."/>
            <person name="Oliveira C."/>
            <person name="Osipova E."/>
            <person name="Leigh N.D."/>
            <person name="Simon A."/>
            <person name="Yun M.H."/>
        </authorList>
    </citation>
    <scope>NUCLEOTIDE SEQUENCE</scope>
    <source>
        <strain evidence="2">20211129_DDA</strain>
        <tissue evidence="2">Liver</tissue>
    </source>
</reference>
<sequence>MSRKARLWRASGRDRHGVQPATCTEEGKHYGYGLNEASSPHFWVWIGEAQEETGALRQYNKGAKQRAAFAAVKKVFHHKNIKYALLYRAKLRIEHEKKTHFLGTPQEAWEWIEMRGLRQANGLGKEGTKTWTTGEKKRKEARA</sequence>
<evidence type="ECO:0000313" key="2">
    <source>
        <dbReference type="EMBL" id="KAJ1120800.1"/>
    </source>
</evidence>
<comment type="caution">
    <text evidence="2">The sequence shown here is derived from an EMBL/GenBank/DDBJ whole genome shotgun (WGS) entry which is preliminary data.</text>
</comment>
<keyword evidence="3" id="KW-1185">Reference proteome</keyword>
<proteinExistence type="predicted"/>
<dbReference type="EMBL" id="JANPWB010000012">
    <property type="protein sequence ID" value="KAJ1120800.1"/>
    <property type="molecule type" value="Genomic_DNA"/>
</dbReference>
<protein>
    <submittedName>
        <fullName evidence="2">Uncharacterized protein</fullName>
    </submittedName>
</protein>
<dbReference type="AlphaFoldDB" id="A0AAV7P6J6"/>
<accession>A0AAV7P6J6</accession>
<organism evidence="2 3">
    <name type="scientific">Pleurodeles waltl</name>
    <name type="common">Iberian ribbed newt</name>
    <dbReference type="NCBI Taxonomy" id="8319"/>
    <lineage>
        <taxon>Eukaryota</taxon>
        <taxon>Metazoa</taxon>
        <taxon>Chordata</taxon>
        <taxon>Craniata</taxon>
        <taxon>Vertebrata</taxon>
        <taxon>Euteleostomi</taxon>
        <taxon>Amphibia</taxon>
        <taxon>Batrachia</taxon>
        <taxon>Caudata</taxon>
        <taxon>Salamandroidea</taxon>
        <taxon>Salamandridae</taxon>
        <taxon>Pleurodelinae</taxon>
        <taxon>Pleurodeles</taxon>
    </lineage>
</organism>
<dbReference type="Proteomes" id="UP001066276">
    <property type="component" value="Chromosome 8"/>
</dbReference>
<dbReference type="InterPro" id="IPR042566">
    <property type="entry name" value="L1_C"/>
</dbReference>
<dbReference type="Gene3D" id="3.30.250.20">
    <property type="entry name" value="L1 transposable element, C-terminal domain"/>
    <property type="match status" value="1"/>
</dbReference>